<dbReference type="HOGENOM" id="CLU_671438_0_0_1"/>
<reference evidence="2" key="2">
    <citation type="submission" date="2015-06" db="UniProtKB">
        <authorList>
            <consortium name="EnsemblMetazoa"/>
        </authorList>
    </citation>
    <scope>IDENTIFICATION</scope>
</reference>
<proteinExistence type="predicted"/>
<evidence type="ECO:0000313" key="2">
    <source>
        <dbReference type="EnsemblMetazoa" id="tetur17g02360.1"/>
    </source>
</evidence>
<dbReference type="EnsemblMetazoa" id="tetur17g02360.1">
    <property type="protein sequence ID" value="tetur17g02360.1"/>
    <property type="gene ID" value="tetur17g02360"/>
</dbReference>
<feature type="compositionally biased region" description="Basic and acidic residues" evidence="1">
    <location>
        <begin position="193"/>
        <end position="204"/>
    </location>
</feature>
<reference evidence="3" key="1">
    <citation type="submission" date="2011-08" db="EMBL/GenBank/DDBJ databases">
        <authorList>
            <person name="Rombauts S."/>
        </authorList>
    </citation>
    <scope>NUCLEOTIDE SEQUENCE</scope>
    <source>
        <strain evidence="3">London</strain>
    </source>
</reference>
<protein>
    <submittedName>
        <fullName evidence="2">Uncharacterized protein</fullName>
    </submittedName>
</protein>
<sequence length="410" mass="47447">MDLEIESFDDFGLRSPVRSTSRNKKWFERTEALNLKDDDVSIRSKIWNFGLNLMKPSYIGEGRDYSSTIKNLINVGLLKSTRNEEKDTYSCTWQIYDKNGQTHTDKDLKDYIRTHYTRKVDIKKDLSVCTYRECDRSTCTYHDGKTPRTTNTVVGKISKLIATWYCVYCQEPLSYKAGVGDHGKACPYQVRAASEDPQKSDSRSNKNLRGAQINVEKITSPESFEEELNNFLEKIHYQMQASDCYSEEKGFDIFMEELKQNPSFEFIEVFKKFHYSPTKYRVNIEDDKFYQIIYVPKNIRYPDKAKSPRFQMVEISAEKVITIHRLDAIRDQAIGAAADDEKCHYDGCACGGKFENGDQERLIGHVFENNIVIVCVGCGLGLRNIKDYEEHLRPQCWLPRPSTGNEKNNS</sequence>
<gene>
    <name evidence="2" type="primary">107366045</name>
</gene>
<evidence type="ECO:0000256" key="1">
    <source>
        <dbReference type="SAM" id="MobiDB-lite"/>
    </source>
</evidence>
<evidence type="ECO:0000313" key="3">
    <source>
        <dbReference type="Proteomes" id="UP000015104"/>
    </source>
</evidence>
<keyword evidence="3" id="KW-1185">Reference proteome</keyword>
<feature type="region of interest" description="Disordered" evidence="1">
    <location>
        <begin position="192"/>
        <end position="212"/>
    </location>
</feature>
<organism evidence="2 3">
    <name type="scientific">Tetranychus urticae</name>
    <name type="common">Two-spotted spider mite</name>
    <dbReference type="NCBI Taxonomy" id="32264"/>
    <lineage>
        <taxon>Eukaryota</taxon>
        <taxon>Metazoa</taxon>
        <taxon>Ecdysozoa</taxon>
        <taxon>Arthropoda</taxon>
        <taxon>Chelicerata</taxon>
        <taxon>Arachnida</taxon>
        <taxon>Acari</taxon>
        <taxon>Acariformes</taxon>
        <taxon>Trombidiformes</taxon>
        <taxon>Prostigmata</taxon>
        <taxon>Eleutherengona</taxon>
        <taxon>Raphignathae</taxon>
        <taxon>Tetranychoidea</taxon>
        <taxon>Tetranychidae</taxon>
        <taxon>Tetranychus</taxon>
    </lineage>
</organism>
<accession>T1KQ05</accession>
<dbReference type="EMBL" id="CAEY01000341">
    <property type="status" value="NOT_ANNOTATED_CDS"/>
    <property type="molecule type" value="Genomic_DNA"/>
</dbReference>
<dbReference type="KEGG" id="tut:107366045"/>
<dbReference type="Proteomes" id="UP000015104">
    <property type="component" value="Unassembled WGS sequence"/>
</dbReference>
<name>T1KQ05_TETUR</name>
<dbReference type="AlphaFoldDB" id="T1KQ05"/>